<dbReference type="Proteomes" id="UP000245207">
    <property type="component" value="Unassembled WGS sequence"/>
</dbReference>
<proteinExistence type="predicted"/>
<name>A0A2U1NCV3_ARTAN</name>
<dbReference type="EMBL" id="PKPP01003101">
    <property type="protein sequence ID" value="PWA71316.1"/>
    <property type="molecule type" value="Genomic_DNA"/>
</dbReference>
<evidence type="ECO:0000313" key="3">
    <source>
        <dbReference type="Proteomes" id="UP000245207"/>
    </source>
</evidence>
<comment type="caution">
    <text evidence="2">The sequence shown here is derived from an EMBL/GenBank/DDBJ whole genome shotgun (WGS) entry which is preliminary data.</text>
</comment>
<gene>
    <name evidence="2" type="ORF">CTI12_AA281950</name>
</gene>
<accession>A0A2U1NCV3</accession>
<evidence type="ECO:0000256" key="1">
    <source>
        <dbReference type="SAM" id="Phobius"/>
    </source>
</evidence>
<sequence length="262" mass="29535">MPLEGIGSADTPSVALSDVYYMPNLTINLASVSKICDSEYDVKFSDSDCSIYDQKTQDVVGIEHRQWDLYVLDHFRDIHDTTSSSVDLSSFWLNRSSLAFYLWHFHLGHVSGSRLRFLASIRALEKLETGSCSNVPLAFKSQGEFPSNSEVRSRYTDTPVIDKDLSLVTCEHSEGKSILAFSTPNGILLGGSSKPLTLSPDHKPLGGWFLCMRYVIRGLDGISWYWIVLELMFGWILRSIIGTVLDQQIKRIGVQYFWLMAC</sequence>
<evidence type="ECO:0000313" key="2">
    <source>
        <dbReference type="EMBL" id="PWA71316.1"/>
    </source>
</evidence>
<reference evidence="2 3" key="1">
    <citation type="journal article" date="2018" name="Mol. Plant">
        <title>The genome of Artemisia annua provides insight into the evolution of Asteraceae family and artemisinin biosynthesis.</title>
        <authorList>
            <person name="Shen Q."/>
            <person name="Zhang L."/>
            <person name="Liao Z."/>
            <person name="Wang S."/>
            <person name="Yan T."/>
            <person name="Shi P."/>
            <person name="Liu M."/>
            <person name="Fu X."/>
            <person name="Pan Q."/>
            <person name="Wang Y."/>
            <person name="Lv Z."/>
            <person name="Lu X."/>
            <person name="Zhang F."/>
            <person name="Jiang W."/>
            <person name="Ma Y."/>
            <person name="Chen M."/>
            <person name="Hao X."/>
            <person name="Li L."/>
            <person name="Tang Y."/>
            <person name="Lv G."/>
            <person name="Zhou Y."/>
            <person name="Sun X."/>
            <person name="Brodelius P.E."/>
            <person name="Rose J.K.C."/>
            <person name="Tang K."/>
        </authorList>
    </citation>
    <scope>NUCLEOTIDE SEQUENCE [LARGE SCALE GENOMIC DNA]</scope>
    <source>
        <strain evidence="3">cv. Huhao1</strain>
        <tissue evidence="2">Leaf</tissue>
    </source>
</reference>
<keyword evidence="1" id="KW-0812">Transmembrane</keyword>
<protein>
    <submittedName>
        <fullName evidence="2">Gag-pol polyprotein</fullName>
    </submittedName>
</protein>
<keyword evidence="1" id="KW-0472">Membrane</keyword>
<keyword evidence="1" id="KW-1133">Transmembrane helix</keyword>
<dbReference type="AlphaFoldDB" id="A0A2U1NCV3"/>
<dbReference type="OrthoDB" id="1720782at2759"/>
<keyword evidence="3" id="KW-1185">Reference proteome</keyword>
<feature type="transmembrane region" description="Helical" evidence="1">
    <location>
        <begin position="222"/>
        <end position="241"/>
    </location>
</feature>
<organism evidence="2 3">
    <name type="scientific">Artemisia annua</name>
    <name type="common">Sweet wormwood</name>
    <dbReference type="NCBI Taxonomy" id="35608"/>
    <lineage>
        <taxon>Eukaryota</taxon>
        <taxon>Viridiplantae</taxon>
        <taxon>Streptophyta</taxon>
        <taxon>Embryophyta</taxon>
        <taxon>Tracheophyta</taxon>
        <taxon>Spermatophyta</taxon>
        <taxon>Magnoliopsida</taxon>
        <taxon>eudicotyledons</taxon>
        <taxon>Gunneridae</taxon>
        <taxon>Pentapetalae</taxon>
        <taxon>asterids</taxon>
        <taxon>campanulids</taxon>
        <taxon>Asterales</taxon>
        <taxon>Asteraceae</taxon>
        <taxon>Asteroideae</taxon>
        <taxon>Anthemideae</taxon>
        <taxon>Artemisiinae</taxon>
        <taxon>Artemisia</taxon>
    </lineage>
</organism>